<dbReference type="Proteomes" id="UP000472277">
    <property type="component" value="Chromosome 15"/>
</dbReference>
<dbReference type="CDD" id="cd06481">
    <property type="entry name" value="ACD_HspB9_like"/>
    <property type="match status" value="1"/>
</dbReference>
<feature type="domain" description="SHSP" evidence="5">
    <location>
        <begin position="66"/>
        <end position="182"/>
    </location>
</feature>
<dbReference type="GO" id="GO:0005737">
    <property type="term" value="C:cytoplasm"/>
    <property type="evidence" value="ECO:0007669"/>
    <property type="project" value="TreeGrafter"/>
</dbReference>
<keyword evidence="7" id="KW-1185">Reference proteome</keyword>
<organism evidence="6 7">
    <name type="scientific">Salmo trutta</name>
    <name type="common">Brown trout</name>
    <dbReference type="NCBI Taxonomy" id="8032"/>
    <lineage>
        <taxon>Eukaryota</taxon>
        <taxon>Metazoa</taxon>
        <taxon>Chordata</taxon>
        <taxon>Craniata</taxon>
        <taxon>Vertebrata</taxon>
        <taxon>Euteleostomi</taxon>
        <taxon>Actinopterygii</taxon>
        <taxon>Neopterygii</taxon>
        <taxon>Teleostei</taxon>
        <taxon>Protacanthopterygii</taxon>
        <taxon>Salmoniformes</taxon>
        <taxon>Salmonidae</taxon>
        <taxon>Salmoninae</taxon>
        <taxon>Salmo</taxon>
    </lineage>
</organism>
<dbReference type="GO" id="GO:0009408">
    <property type="term" value="P:response to heat"/>
    <property type="evidence" value="ECO:0007669"/>
    <property type="project" value="TreeGrafter"/>
</dbReference>
<evidence type="ECO:0000313" key="7">
    <source>
        <dbReference type="Proteomes" id="UP000472277"/>
    </source>
</evidence>
<dbReference type="PROSITE" id="PS01031">
    <property type="entry name" value="SHSP"/>
    <property type="match status" value="1"/>
</dbReference>
<dbReference type="Gene3D" id="2.60.40.790">
    <property type="match status" value="1"/>
</dbReference>
<feature type="region of interest" description="Disordered" evidence="4">
    <location>
        <begin position="167"/>
        <end position="194"/>
    </location>
</feature>
<comment type="similarity">
    <text evidence="2 3">Belongs to the small heat shock protein (HSP20) family.</text>
</comment>
<dbReference type="Ensembl" id="ENSSTUT00000087924.1">
    <property type="protein sequence ID" value="ENSSTUP00000082647.1"/>
    <property type="gene ID" value="ENSSTUG00000036319.1"/>
</dbReference>
<dbReference type="InterPro" id="IPR002068">
    <property type="entry name" value="A-crystallin/Hsp20_dom"/>
</dbReference>
<dbReference type="SUPFAM" id="SSF49764">
    <property type="entry name" value="HSP20-like chaperones"/>
    <property type="match status" value="1"/>
</dbReference>
<evidence type="ECO:0000256" key="4">
    <source>
        <dbReference type="SAM" id="MobiDB-lite"/>
    </source>
</evidence>
<dbReference type="AlphaFoldDB" id="A0A674CG80"/>
<dbReference type="InterPro" id="IPR008978">
    <property type="entry name" value="HSP20-like_chaperone"/>
</dbReference>
<proteinExistence type="inferred from homology"/>
<dbReference type="GeneTree" id="ENSGT00670000098179"/>
<evidence type="ECO:0000313" key="6">
    <source>
        <dbReference type="Ensembl" id="ENSSTUP00000082647.1"/>
    </source>
</evidence>
<keyword evidence="1" id="KW-0346">Stress response</keyword>
<dbReference type="PANTHER" id="PTHR45640">
    <property type="entry name" value="HEAT SHOCK PROTEIN HSP-12.2-RELATED"/>
    <property type="match status" value="1"/>
</dbReference>
<dbReference type="InParanoid" id="A0A674CG80"/>
<sequence>MLCSRVFQSSLSPLMDFYWPVRSLWPKVQPLLCQRYLLQRNMLEIKSSLELMEKHKQLIFGEMDYVPASVVIQPVSYTLEKEREGFALALETNDFSPEELSVKQVGRKLRVSGKTEKKQDDGKGSYSYRCQEFRQEFDLPDGVNPETVTCSLDHDWKLHIECPEHGGATRRQASTSGDVEEAVGGQQPSSRTATSAFVQGGAGEALPDPCKMTSSRPQMCMCLLKWSETDSMRVV</sequence>
<reference evidence="6" key="1">
    <citation type="submission" date="2025-08" db="UniProtKB">
        <authorList>
            <consortium name="Ensembl"/>
        </authorList>
    </citation>
    <scope>IDENTIFICATION</scope>
</reference>
<reference evidence="6" key="2">
    <citation type="submission" date="2025-09" db="UniProtKB">
        <authorList>
            <consortium name="Ensembl"/>
        </authorList>
    </citation>
    <scope>IDENTIFICATION</scope>
</reference>
<evidence type="ECO:0000256" key="1">
    <source>
        <dbReference type="ARBA" id="ARBA00023016"/>
    </source>
</evidence>
<accession>A0A674CG80</accession>
<dbReference type="GO" id="GO:0042026">
    <property type="term" value="P:protein refolding"/>
    <property type="evidence" value="ECO:0007669"/>
    <property type="project" value="TreeGrafter"/>
</dbReference>
<protein>
    <recommendedName>
        <fullName evidence="5">SHSP domain-containing protein</fullName>
    </recommendedName>
</protein>
<evidence type="ECO:0000256" key="3">
    <source>
        <dbReference type="RuleBase" id="RU003616"/>
    </source>
</evidence>
<dbReference type="OMA" id="HAVPECT"/>
<dbReference type="GO" id="GO:0051082">
    <property type="term" value="F:unfolded protein binding"/>
    <property type="evidence" value="ECO:0007669"/>
    <property type="project" value="TreeGrafter"/>
</dbReference>
<dbReference type="GO" id="GO:0005634">
    <property type="term" value="C:nucleus"/>
    <property type="evidence" value="ECO:0007669"/>
    <property type="project" value="TreeGrafter"/>
</dbReference>
<dbReference type="InterPro" id="IPR001436">
    <property type="entry name" value="Alpha-crystallin/sHSP_animal"/>
</dbReference>
<dbReference type="PANTHER" id="PTHR45640:SF2">
    <property type="entry name" value="HEAT SHOCK PROTEIN BETA-11-RELATED"/>
    <property type="match status" value="1"/>
</dbReference>
<evidence type="ECO:0000259" key="5">
    <source>
        <dbReference type="PROSITE" id="PS01031"/>
    </source>
</evidence>
<name>A0A674CG80_SALTR</name>
<evidence type="ECO:0000256" key="2">
    <source>
        <dbReference type="PROSITE-ProRule" id="PRU00285"/>
    </source>
</evidence>
<dbReference type="Pfam" id="PF00011">
    <property type="entry name" value="HSP20"/>
    <property type="match status" value="1"/>
</dbReference>